<evidence type="ECO:0000256" key="3">
    <source>
        <dbReference type="ARBA" id="ARBA00022730"/>
    </source>
</evidence>
<keyword evidence="4 8" id="KW-0694">RNA-binding</keyword>
<evidence type="ECO:0000256" key="1">
    <source>
        <dbReference type="ARBA" id="ARBA00010537"/>
    </source>
</evidence>
<accession>A0A194ADZ0</accession>
<dbReference type="GO" id="GO:0070180">
    <property type="term" value="F:large ribosomal subunit rRNA binding"/>
    <property type="evidence" value="ECO:0007669"/>
    <property type="project" value="UniProtKB-UniRule"/>
</dbReference>
<dbReference type="InterPro" id="IPR000911">
    <property type="entry name" value="Ribosomal_uL11"/>
</dbReference>
<evidence type="ECO:0000259" key="11">
    <source>
        <dbReference type="Pfam" id="PF00298"/>
    </source>
</evidence>
<dbReference type="OrthoDB" id="9802408at2"/>
<dbReference type="CDD" id="cd00349">
    <property type="entry name" value="Ribosomal_L11"/>
    <property type="match status" value="1"/>
</dbReference>
<evidence type="ECO:0000259" key="12">
    <source>
        <dbReference type="Pfam" id="PF03946"/>
    </source>
</evidence>
<dbReference type="GO" id="GO:0006412">
    <property type="term" value="P:translation"/>
    <property type="evidence" value="ECO:0007669"/>
    <property type="project" value="UniProtKB-UniRule"/>
</dbReference>
<dbReference type="GO" id="GO:0022625">
    <property type="term" value="C:cytosolic large ribosomal subunit"/>
    <property type="evidence" value="ECO:0007669"/>
    <property type="project" value="TreeGrafter"/>
</dbReference>
<evidence type="ECO:0000256" key="2">
    <source>
        <dbReference type="ARBA" id="ARBA00022481"/>
    </source>
</evidence>
<keyword evidence="3 8" id="KW-0699">rRNA-binding</keyword>
<evidence type="ECO:0000256" key="5">
    <source>
        <dbReference type="ARBA" id="ARBA00022980"/>
    </source>
</evidence>
<dbReference type="InterPro" id="IPR020785">
    <property type="entry name" value="Ribosomal_uL11_CS"/>
</dbReference>
<dbReference type="Pfam" id="PF03946">
    <property type="entry name" value="Ribosomal_L11_N"/>
    <property type="match status" value="1"/>
</dbReference>
<dbReference type="InterPro" id="IPR020783">
    <property type="entry name" value="Ribosomal_uL11_C"/>
</dbReference>
<keyword evidence="14" id="KW-1185">Reference proteome</keyword>
<protein>
    <recommendedName>
        <fullName evidence="8">Large ribosomal subunit protein uL11</fullName>
    </recommendedName>
</protein>
<evidence type="ECO:0000256" key="6">
    <source>
        <dbReference type="ARBA" id="ARBA00023274"/>
    </source>
</evidence>
<dbReference type="RefSeq" id="WP_069857048.1">
    <property type="nucleotide sequence ID" value="NZ_BDFE01000004.1"/>
</dbReference>
<dbReference type="FunFam" id="1.10.10.250:FF:000001">
    <property type="entry name" value="50S ribosomal protein L11"/>
    <property type="match status" value="1"/>
</dbReference>
<evidence type="ECO:0000256" key="9">
    <source>
        <dbReference type="RuleBase" id="RU003978"/>
    </source>
</evidence>
<feature type="domain" description="Large ribosomal subunit protein uL11 C-terminal" evidence="11">
    <location>
        <begin position="71"/>
        <end position="139"/>
    </location>
</feature>
<comment type="caution">
    <text evidence="13">The sequence shown here is derived from an EMBL/GenBank/DDBJ whole genome shotgun (WGS) entry which is preliminary data.</text>
</comment>
<evidence type="ECO:0000256" key="7">
    <source>
        <dbReference type="ARBA" id="ARBA00062905"/>
    </source>
</evidence>
<keyword evidence="6 8" id="KW-0687">Ribonucleoprotein</keyword>
<dbReference type="InterPro" id="IPR036769">
    <property type="entry name" value="Ribosomal_uL11_C_sf"/>
</dbReference>
<dbReference type="PANTHER" id="PTHR11661:SF1">
    <property type="entry name" value="LARGE RIBOSOMAL SUBUNIT PROTEIN UL11M"/>
    <property type="match status" value="1"/>
</dbReference>
<comment type="subunit">
    <text evidence="8">Part of the ribosomal stalk of the 50S ribosomal subunit. Interacts with L10 and the large rRNA to form the base of the stalk. L10 forms an elongated spine to which L12 dimers bind in a sequential fashion forming a multimeric L10(L12)X complex.</text>
</comment>
<sequence length="141" mass="14994">MAKKVLAKIKLQIPAGAANPSPPVGPALGQHGVNIMEFCKAFNAKTQEDKGMIIPVVITVFQDRSFTFITKTPPASVLLLKSAKIDKGSGEPNKNKVGKVTRAQLEEIAKIKMPDLTAKDLDAAVNTIAGTARSMGLEIQN</sequence>
<feature type="domain" description="Large ribosomal subunit protein uL11 N-terminal" evidence="12">
    <location>
        <begin position="9"/>
        <end position="66"/>
    </location>
</feature>
<evidence type="ECO:0000313" key="14">
    <source>
        <dbReference type="Proteomes" id="UP000095200"/>
    </source>
</evidence>
<dbReference type="AlphaFoldDB" id="A0A194ADZ0"/>
<dbReference type="SUPFAM" id="SSF46906">
    <property type="entry name" value="Ribosomal protein L11, C-terminal domain"/>
    <property type="match status" value="1"/>
</dbReference>
<dbReference type="InterPro" id="IPR020784">
    <property type="entry name" value="Ribosomal_uL11_N"/>
</dbReference>
<dbReference type="InterPro" id="IPR036796">
    <property type="entry name" value="Ribosomal_uL11_N_sf"/>
</dbReference>
<evidence type="ECO:0000313" key="13">
    <source>
        <dbReference type="EMBL" id="GAU07553.1"/>
    </source>
</evidence>
<keyword evidence="5 8" id="KW-0689">Ribosomal protein</keyword>
<dbReference type="HAMAP" id="MF_00736">
    <property type="entry name" value="Ribosomal_uL11"/>
    <property type="match status" value="1"/>
</dbReference>
<dbReference type="SMART" id="SM00649">
    <property type="entry name" value="RL11"/>
    <property type="match status" value="1"/>
</dbReference>
<evidence type="ECO:0000256" key="8">
    <source>
        <dbReference type="HAMAP-Rule" id="MF_00736"/>
    </source>
</evidence>
<dbReference type="InterPro" id="IPR006519">
    <property type="entry name" value="Ribosomal_uL11_bac-typ"/>
</dbReference>
<dbReference type="FunFam" id="3.30.1550.10:FF:000001">
    <property type="entry name" value="50S ribosomal protein L11"/>
    <property type="match status" value="1"/>
</dbReference>
<dbReference type="Gene3D" id="3.30.1550.10">
    <property type="entry name" value="Ribosomal protein L11/L12, N-terminal domain"/>
    <property type="match status" value="1"/>
</dbReference>
<dbReference type="PANTHER" id="PTHR11661">
    <property type="entry name" value="60S RIBOSOMAL PROTEIN L12"/>
    <property type="match status" value="1"/>
</dbReference>
<evidence type="ECO:0000256" key="4">
    <source>
        <dbReference type="ARBA" id="ARBA00022884"/>
    </source>
</evidence>
<name>A0A194ADZ0_9BACT</name>
<dbReference type="EMBL" id="BDFE01000004">
    <property type="protein sequence ID" value="GAU07553.1"/>
    <property type="molecule type" value="Genomic_DNA"/>
</dbReference>
<organism evidence="13 14">
    <name type="scientific">Desulfoplanes formicivorans</name>
    <dbReference type="NCBI Taxonomy" id="1592317"/>
    <lineage>
        <taxon>Bacteria</taxon>
        <taxon>Pseudomonadati</taxon>
        <taxon>Thermodesulfobacteriota</taxon>
        <taxon>Desulfovibrionia</taxon>
        <taxon>Desulfovibrionales</taxon>
        <taxon>Desulfoplanaceae</taxon>
        <taxon>Desulfoplanes</taxon>
    </lineage>
</organism>
<proteinExistence type="inferred from homology"/>
<dbReference type="Gene3D" id="1.10.10.250">
    <property type="entry name" value="Ribosomal protein L11, C-terminal domain"/>
    <property type="match status" value="1"/>
</dbReference>
<comment type="PTM">
    <text evidence="8 10">One or more lysine residues are methylated.</text>
</comment>
<dbReference type="GO" id="GO:0003735">
    <property type="term" value="F:structural constituent of ribosome"/>
    <property type="evidence" value="ECO:0007669"/>
    <property type="project" value="InterPro"/>
</dbReference>
<dbReference type="PROSITE" id="PS00359">
    <property type="entry name" value="RIBOSOMAL_L11"/>
    <property type="match status" value="1"/>
</dbReference>
<dbReference type="SUPFAM" id="SSF54747">
    <property type="entry name" value="Ribosomal L11/L12e N-terminal domain"/>
    <property type="match status" value="1"/>
</dbReference>
<evidence type="ECO:0000256" key="10">
    <source>
        <dbReference type="RuleBase" id="RU003979"/>
    </source>
</evidence>
<dbReference type="Pfam" id="PF00298">
    <property type="entry name" value="Ribosomal_L11"/>
    <property type="match status" value="1"/>
</dbReference>
<dbReference type="Proteomes" id="UP000095200">
    <property type="component" value="Unassembled WGS sequence"/>
</dbReference>
<reference evidence="14" key="1">
    <citation type="submission" date="2016-06" db="EMBL/GenBank/DDBJ databases">
        <title>Draft genome sequence of Desulfoplanes formicivorans strain Pf12B.</title>
        <authorList>
            <person name="Watanabe M."/>
            <person name="Kojima H."/>
            <person name="Fukui M."/>
        </authorList>
    </citation>
    <scope>NUCLEOTIDE SEQUENCE [LARGE SCALE GENOMIC DNA]</scope>
    <source>
        <strain evidence="14">Pf12B</strain>
    </source>
</reference>
<comment type="similarity">
    <text evidence="1 8 9">Belongs to the universal ribosomal protein uL11 family.</text>
</comment>
<gene>
    <name evidence="8" type="primary">rplK</name>
    <name evidence="13" type="ORF">DPF_0238</name>
</gene>
<dbReference type="STRING" id="1592317.DPF_0238"/>
<keyword evidence="2 8" id="KW-0488">Methylation</keyword>
<comment type="function">
    <text evidence="8 10">Forms part of the ribosomal stalk which helps the ribosome interact with GTP-bound translation factors.</text>
</comment>
<comment type="subunit">
    <text evidence="7">Part of the ribosomal stalk of the 50S ribosomal subunit. Interacts with L10 and the large rRNA to form the base of the stalk. L10 forms an elongated spine to which 2 L12 dimers bind in a sequential fashion forming a pentameric L10(L12)2(L12)2 complex.</text>
</comment>
<dbReference type="NCBIfam" id="TIGR01632">
    <property type="entry name" value="L11_bact"/>
    <property type="match status" value="1"/>
</dbReference>